<dbReference type="InterPro" id="IPR014717">
    <property type="entry name" value="Transl_elong_EF1B/ribsomal_bS6"/>
</dbReference>
<dbReference type="Pfam" id="PF01250">
    <property type="entry name" value="Ribosomal_S6"/>
    <property type="match status" value="1"/>
</dbReference>
<dbReference type="InterPro" id="IPR035980">
    <property type="entry name" value="Ribosomal_bS6_sf"/>
</dbReference>
<dbReference type="PANTHER" id="PTHR21011">
    <property type="entry name" value="MITOCHONDRIAL 28S RIBOSOMAL PROTEIN S6"/>
    <property type="match status" value="1"/>
</dbReference>
<evidence type="ECO:0000313" key="5">
    <source>
        <dbReference type="Proteomes" id="UP001152759"/>
    </source>
</evidence>
<dbReference type="CDD" id="cd15465">
    <property type="entry name" value="bS6_mito"/>
    <property type="match status" value="1"/>
</dbReference>
<keyword evidence="5" id="KW-1185">Reference proteome</keyword>
<evidence type="ECO:0000256" key="1">
    <source>
        <dbReference type="ARBA" id="ARBA00009512"/>
    </source>
</evidence>
<evidence type="ECO:0000256" key="2">
    <source>
        <dbReference type="ARBA" id="ARBA00035170"/>
    </source>
</evidence>
<comment type="similarity">
    <text evidence="1">Belongs to the bacterial ribosomal protein bS6 family.</text>
</comment>
<dbReference type="SUPFAM" id="SSF54995">
    <property type="entry name" value="Ribosomal protein S6"/>
    <property type="match status" value="1"/>
</dbReference>
<evidence type="ECO:0000256" key="3">
    <source>
        <dbReference type="ARBA" id="ARBA00035365"/>
    </source>
</evidence>
<protein>
    <recommendedName>
        <fullName evidence="2">Small ribosomal subunit protein bS6m</fullName>
    </recommendedName>
    <alternativeName>
        <fullName evidence="3">28S ribosomal protein S6, mitochondrial</fullName>
    </alternativeName>
</protein>
<gene>
    <name evidence="4" type="ORF">BEMITA_LOCUS3502</name>
</gene>
<dbReference type="EMBL" id="OU963863">
    <property type="protein sequence ID" value="CAH0384129.1"/>
    <property type="molecule type" value="Genomic_DNA"/>
</dbReference>
<evidence type="ECO:0000313" key="4">
    <source>
        <dbReference type="EMBL" id="CAH0384129.1"/>
    </source>
</evidence>
<name>A0A9P0F0W5_BEMTA</name>
<dbReference type="GO" id="GO:0003735">
    <property type="term" value="F:structural constituent of ribosome"/>
    <property type="evidence" value="ECO:0007669"/>
    <property type="project" value="InterPro"/>
</dbReference>
<proteinExistence type="inferred from homology"/>
<dbReference type="Proteomes" id="UP001152759">
    <property type="component" value="Chromosome 2"/>
</dbReference>
<organism evidence="4 5">
    <name type="scientific">Bemisia tabaci</name>
    <name type="common">Sweetpotato whitefly</name>
    <name type="synonym">Aleurodes tabaci</name>
    <dbReference type="NCBI Taxonomy" id="7038"/>
    <lineage>
        <taxon>Eukaryota</taxon>
        <taxon>Metazoa</taxon>
        <taxon>Ecdysozoa</taxon>
        <taxon>Arthropoda</taxon>
        <taxon>Hexapoda</taxon>
        <taxon>Insecta</taxon>
        <taxon>Pterygota</taxon>
        <taxon>Neoptera</taxon>
        <taxon>Paraneoptera</taxon>
        <taxon>Hemiptera</taxon>
        <taxon>Sternorrhyncha</taxon>
        <taxon>Aleyrodoidea</taxon>
        <taxon>Aleyrodidae</taxon>
        <taxon>Aleyrodinae</taxon>
        <taxon>Bemisia</taxon>
    </lineage>
</organism>
<dbReference type="Gene3D" id="3.30.70.60">
    <property type="match status" value="1"/>
</dbReference>
<accession>A0A9P0F0W5</accession>
<dbReference type="GO" id="GO:0006412">
    <property type="term" value="P:translation"/>
    <property type="evidence" value="ECO:0007669"/>
    <property type="project" value="InterPro"/>
</dbReference>
<dbReference type="InterPro" id="IPR000529">
    <property type="entry name" value="Ribosomal_bS6"/>
</dbReference>
<dbReference type="GO" id="GO:0070181">
    <property type="term" value="F:small ribosomal subunit rRNA binding"/>
    <property type="evidence" value="ECO:0007669"/>
    <property type="project" value="TreeGrafter"/>
</dbReference>
<reference evidence="4" key="1">
    <citation type="submission" date="2021-12" db="EMBL/GenBank/DDBJ databases">
        <authorList>
            <person name="King R."/>
        </authorList>
    </citation>
    <scope>NUCLEOTIDE SEQUENCE</scope>
</reference>
<dbReference type="GO" id="GO:0005763">
    <property type="term" value="C:mitochondrial small ribosomal subunit"/>
    <property type="evidence" value="ECO:0007669"/>
    <property type="project" value="TreeGrafter"/>
</dbReference>
<dbReference type="FunFam" id="3.30.70.60:FF:000014">
    <property type="entry name" value="28S ribosomal protein S6, mitochondrial"/>
    <property type="match status" value="1"/>
</dbReference>
<dbReference type="AlphaFoldDB" id="A0A9P0F0W5"/>
<sequence>MPSYELALLLRVMPREEIVSSLKRVSSQIFNTGGFIRKIQNIGQQPTPYKMSAEYGPHREANYFVVEFEVAPHHLLPLKRIYERDVDIIRSNIFKVKDPAEESHSCTLDDELKPPAYRKEVQDMIAASLKVKNWKPKSAWLPNTGLHYYPFQR</sequence>
<dbReference type="KEGG" id="btab:109033751"/>
<dbReference type="PANTHER" id="PTHR21011:SF1">
    <property type="entry name" value="SMALL RIBOSOMAL SUBUNIT PROTEIN BS6M"/>
    <property type="match status" value="1"/>
</dbReference>